<keyword evidence="3" id="KW-1185">Reference proteome</keyword>
<name>A0AAW0KSE2_QUESU</name>
<gene>
    <name evidence="2" type="ORF">CFP56_014114</name>
</gene>
<dbReference type="InterPro" id="IPR000167">
    <property type="entry name" value="Dehydrin"/>
</dbReference>
<accession>A0AAW0KSE2</accession>
<dbReference type="Proteomes" id="UP000237347">
    <property type="component" value="Unassembled WGS sequence"/>
</dbReference>
<feature type="compositionally biased region" description="Basic and acidic residues" evidence="1">
    <location>
        <begin position="91"/>
        <end position="107"/>
    </location>
</feature>
<sequence>MGTQFSSLTNMASGNPVQLTDEHGHPMDLTGVATTKIHDEPDRETTGGTFASTCVGVDGAKEHDQLASSEDDGQGEIEGQGGEVRRRKKEGLKEKIKEKLTGGKSEEQSQTESFTSTATTTICLYPLVPPALVLNLNFFFLEKMLNLNLRIKV</sequence>
<feature type="compositionally biased region" description="Polar residues" evidence="1">
    <location>
        <begin position="1"/>
        <end position="18"/>
    </location>
</feature>
<dbReference type="Pfam" id="PF00257">
    <property type="entry name" value="Dehydrin"/>
    <property type="match status" value="1"/>
</dbReference>
<evidence type="ECO:0008006" key="4">
    <source>
        <dbReference type="Google" id="ProtNLM"/>
    </source>
</evidence>
<evidence type="ECO:0000313" key="3">
    <source>
        <dbReference type="Proteomes" id="UP000237347"/>
    </source>
</evidence>
<feature type="region of interest" description="Disordered" evidence="1">
    <location>
        <begin position="1"/>
        <end position="29"/>
    </location>
</feature>
<protein>
    <recommendedName>
        <fullName evidence="4">Dehydrin</fullName>
    </recommendedName>
</protein>
<proteinExistence type="predicted"/>
<dbReference type="GO" id="GO:0009415">
    <property type="term" value="P:response to water"/>
    <property type="evidence" value="ECO:0007669"/>
    <property type="project" value="InterPro"/>
</dbReference>
<organism evidence="2 3">
    <name type="scientific">Quercus suber</name>
    <name type="common">Cork oak</name>
    <dbReference type="NCBI Taxonomy" id="58331"/>
    <lineage>
        <taxon>Eukaryota</taxon>
        <taxon>Viridiplantae</taxon>
        <taxon>Streptophyta</taxon>
        <taxon>Embryophyta</taxon>
        <taxon>Tracheophyta</taxon>
        <taxon>Spermatophyta</taxon>
        <taxon>Magnoliopsida</taxon>
        <taxon>eudicotyledons</taxon>
        <taxon>Gunneridae</taxon>
        <taxon>Pentapetalae</taxon>
        <taxon>rosids</taxon>
        <taxon>fabids</taxon>
        <taxon>Fagales</taxon>
        <taxon>Fagaceae</taxon>
        <taxon>Quercus</taxon>
    </lineage>
</organism>
<reference evidence="2 3" key="1">
    <citation type="journal article" date="2018" name="Sci. Data">
        <title>The draft genome sequence of cork oak.</title>
        <authorList>
            <person name="Ramos A.M."/>
            <person name="Usie A."/>
            <person name="Barbosa P."/>
            <person name="Barros P.M."/>
            <person name="Capote T."/>
            <person name="Chaves I."/>
            <person name="Simoes F."/>
            <person name="Abreu I."/>
            <person name="Carrasquinho I."/>
            <person name="Faro C."/>
            <person name="Guimaraes J.B."/>
            <person name="Mendonca D."/>
            <person name="Nobrega F."/>
            <person name="Rodrigues L."/>
            <person name="Saibo N.J.M."/>
            <person name="Varela M.C."/>
            <person name="Egas C."/>
            <person name="Matos J."/>
            <person name="Miguel C.M."/>
            <person name="Oliveira M.M."/>
            <person name="Ricardo C.P."/>
            <person name="Goncalves S."/>
        </authorList>
    </citation>
    <scope>NUCLEOTIDE SEQUENCE [LARGE SCALE GENOMIC DNA]</scope>
    <source>
        <strain evidence="3">cv. HL8</strain>
    </source>
</reference>
<feature type="region of interest" description="Disordered" evidence="1">
    <location>
        <begin position="61"/>
        <end position="113"/>
    </location>
</feature>
<comment type="caution">
    <text evidence="2">The sequence shown here is derived from an EMBL/GenBank/DDBJ whole genome shotgun (WGS) entry which is preliminary data.</text>
</comment>
<dbReference type="EMBL" id="PKMF04000223">
    <property type="protein sequence ID" value="KAK7842312.1"/>
    <property type="molecule type" value="Genomic_DNA"/>
</dbReference>
<evidence type="ECO:0000313" key="2">
    <source>
        <dbReference type="EMBL" id="KAK7842312.1"/>
    </source>
</evidence>
<dbReference type="AlphaFoldDB" id="A0AAW0KSE2"/>
<evidence type="ECO:0000256" key="1">
    <source>
        <dbReference type="SAM" id="MobiDB-lite"/>
    </source>
</evidence>